<proteinExistence type="predicted"/>
<feature type="region of interest" description="Disordered" evidence="1">
    <location>
        <begin position="157"/>
        <end position="204"/>
    </location>
</feature>
<comment type="caution">
    <text evidence="2">The sequence shown here is derived from an EMBL/GenBank/DDBJ whole genome shotgun (WGS) entry which is preliminary data.</text>
</comment>
<sequence length="254" mass="28066">MVLSSQFLQQFESMCRLKMDAGRSSAQQLMPFLQPTCPGFYQRVCPESLEALLLSVSLVRQQESPLWLAACDCSGEGVGGDLVWVLPENANGQTSLHSEYLLCESPKPHDCGGVIIGHRLALRENHHNQRALLRVVGNVPDHKLLCKRKSARLVPMRERQNTATSTQPLQSGTCTEREHAASSNNRVDRQRIGNGAARKQRRTHLGHVADGDVFAGGRQVEAVHFVLHAARDLTVATAEVCNHQRGRSGGKWHN</sequence>
<dbReference type="Proteomes" id="UP000314294">
    <property type="component" value="Unassembled WGS sequence"/>
</dbReference>
<dbReference type="EMBL" id="SRLO01000282">
    <property type="protein sequence ID" value="TNN62976.1"/>
    <property type="molecule type" value="Genomic_DNA"/>
</dbReference>
<feature type="compositionally biased region" description="Polar residues" evidence="1">
    <location>
        <begin position="161"/>
        <end position="174"/>
    </location>
</feature>
<dbReference type="AlphaFoldDB" id="A0A4Z2HB36"/>
<dbReference type="OrthoDB" id="8915289at2759"/>
<accession>A0A4Z2HB36</accession>
<organism evidence="2 3">
    <name type="scientific">Liparis tanakae</name>
    <name type="common">Tanaka's snailfish</name>
    <dbReference type="NCBI Taxonomy" id="230148"/>
    <lineage>
        <taxon>Eukaryota</taxon>
        <taxon>Metazoa</taxon>
        <taxon>Chordata</taxon>
        <taxon>Craniata</taxon>
        <taxon>Vertebrata</taxon>
        <taxon>Euteleostomi</taxon>
        <taxon>Actinopterygii</taxon>
        <taxon>Neopterygii</taxon>
        <taxon>Teleostei</taxon>
        <taxon>Neoteleostei</taxon>
        <taxon>Acanthomorphata</taxon>
        <taxon>Eupercaria</taxon>
        <taxon>Perciformes</taxon>
        <taxon>Cottioidei</taxon>
        <taxon>Cottales</taxon>
        <taxon>Liparidae</taxon>
        <taxon>Liparis</taxon>
    </lineage>
</organism>
<gene>
    <name evidence="2" type="ORF">EYF80_026785</name>
</gene>
<feature type="compositionally biased region" description="Basic and acidic residues" evidence="1">
    <location>
        <begin position="175"/>
        <end position="191"/>
    </location>
</feature>
<keyword evidence="3" id="KW-1185">Reference proteome</keyword>
<evidence type="ECO:0000256" key="1">
    <source>
        <dbReference type="SAM" id="MobiDB-lite"/>
    </source>
</evidence>
<reference evidence="2 3" key="1">
    <citation type="submission" date="2019-03" db="EMBL/GenBank/DDBJ databases">
        <title>First draft genome of Liparis tanakae, snailfish: a comprehensive survey of snailfish specific genes.</title>
        <authorList>
            <person name="Kim W."/>
            <person name="Song I."/>
            <person name="Jeong J.-H."/>
            <person name="Kim D."/>
            <person name="Kim S."/>
            <person name="Ryu S."/>
            <person name="Song J.Y."/>
            <person name="Lee S.K."/>
        </authorList>
    </citation>
    <scope>NUCLEOTIDE SEQUENCE [LARGE SCALE GENOMIC DNA]</scope>
    <source>
        <tissue evidence="2">Muscle</tissue>
    </source>
</reference>
<name>A0A4Z2HB36_9TELE</name>
<protein>
    <submittedName>
        <fullName evidence="2">Uncharacterized protein</fullName>
    </submittedName>
</protein>
<evidence type="ECO:0000313" key="3">
    <source>
        <dbReference type="Proteomes" id="UP000314294"/>
    </source>
</evidence>
<evidence type="ECO:0000313" key="2">
    <source>
        <dbReference type="EMBL" id="TNN62976.1"/>
    </source>
</evidence>